<gene>
    <name evidence="5" type="ordered locus">Ctha_0956</name>
</gene>
<feature type="domain" description="Methyltransferase type 11" evidence="4">
    <location>
        <begin position="42"/>
        <end position="139"/>
    </location>
</feature>
<evidence type="ECO:0000256" key="1">
    <source>
        <dbReference type="ARBA" id="ARBA00008361"/>
    </source>
</evidence>
<name>B3QXE7_CHLT3</name>
<protein>
    <submittedName>
        <fullName evidence="5">Methyltransferase type 11</fullName>
    </submittedName>
</protein>
<dbReference type="CDD" id="cd02440">
    <property type="entry name" value="AdoMet_MTases"/>
    <property type="match status" value="1"/>
</dbReference>
<keyword evidence="6" id="KW-1185">Reference proteome</keyword>
<keyword evidence="2 5" id="KW-0489">Methyltransferase</keyword>
<dbReference type="PANTHER" id="PTHR44942">
    <property type="entry name" value="METHYLTRANSF_11 DOMAIN-CONTAINING PROTEIN"/>
    <property type="match status" value="1"/>
</dbReference>
<dbReference type="EMBL" id="CP001100">
    <property type="protein sequence ID" value="ACF13421.1"/>
    <property type="molecule type" value="Genomic_DNA"/>
</dbReference>
<dbReference type="Gene3D" id="3.40.50.150">
    <property type="entry name" value="Vaccinia Virus protein VP39"/>
    <property type="match status" value="1"/>
</dbReference>
<reference evidence="5 6" key="1">
    <citation type="submission" date="2008-06" db="EMBL/GenBank/DDBJ databases">
        <title>Complete sequence of Chloroherpeton thalassium ATCC 35110.</title>
        <authorList>
            <consortium name="US DOE Joint Genome Institute"/>
            <person name="Lucas S."/>
            <person name="Copeland A."/>
            <person name="Lapidus A."/>
            <person name="Glavina del Rio T."/>
            <person name="Dalin E."/>
            <person name="Tice H."/>
            <person name="Bruce D."/>
            <person name="Goodwin L."/>
            <person name="Pitluck S."/>
            <person name="Schmutz J."/>
            <person name="Larimer F."/>
            <person name="Land M."/>
            <person name="Hauser L."/>
            <person name="Kyrpides N."/>
            <person name="Mikhailova N."/>
            <person name="Liu Z."/>
            <person name="Li T."/>
            <person name="Zhao F."/>
            <person name="Overmann J."/>
            <person name="Bryant D.A."/>
            <person name="Richardson P."/>
        </authorList>
    </citation>
    <scope>NUCLEOTIDE SEQUENCE [LARGE SCALE GENOMIC DNA]</scope>
    <source>
        <strain evidence="6">ATCC 35110 / GB-78</strain>
    </source>
</reference>
<dbReference type="Proteomes" id="UP000001208">
    <property type="component" value="Chromosome"/>
</dbReference>
<evidence type="ECO:0000256" key="3">
    <source>
        <dbReference type="ARBA" id="ARBA00022679"/>
    </source>
</evidence>
<dbReference type="Pfam" id="PF08241">
    <property type="entry name" value="Methyltransf_11"/>
    <property type="match status" value="1"/>
</dbReference>
<dbReference type="GO" id="GO:0008757">
    <property type="term" value="F:S-adenosylmethionine-dependent methyltransferase activity"/>
    <property type="evidence" value="ECO:0007669"/>
    <property type="project" value="InterPro"/>
</dbReference>
<keyword evidence="3 5" id="KW-0808">Transferase</keyword>
<evidence type="ECO:0000313" key="5">
    <source>
        <dbReference type="EMBL" id="ACF13421.1"/>
    </source>
</evidence>
<dbReference type="KEGG" id="cts:Ctha_0956"/>
<comment type="similarity">
    <text evidence="1">Belongs to the methyltransferase superfamily.</text>
</comment>
<sequence length="204" mass="22715">MYTMNAAEYDQKIMKDAFRKIYPVIAQQIIDRTGIARGLCIDLGGGPGMLGLSLATLTHLNVIVYDAMEDCVALARKNSRERGLQDKVTALQGLAEAMPFADSTIDLVVSRGSIFFWENQLQGISEVHRVLKPGGMAYIGGGFGTQALLQEILEEKKLDPDWNNKRKERFAKNPPEHFQNILSQLDINGTVELSNAGMWIIFKK</sequence>
<dbReference type="RefSeq" id="WP_012499505.1">
    <property type="nucleotide sequence ID" value="NC_011026.1"/>
</dbReference>
<proteinExistence type="inferred from homology"/>
<evidence type="ECO:0000313" key="6">
    <source>
        <dbReference type="Proteomes" id="UP000001208"/>
    </source>
</evidence>
<dbReference type="InterPro" id="IPR051052">
    <property type="entry name" value="Diverse_substrate_MTase"/>
</dbReference>
<accession>B3QXE7</accession>
<dbReference type="InterPro" id="IPR029063">
    <property type="entry name" value="SAM-dependent_MTases_sf"/>
</dbReference>
<evidence type="ECO:0000259" key="4">
    <source>
        <dbReference type="Pfam" id="PF08241"/>
    </source>
</evidence>
<organism evidence="5 6">
    <name type="scientific">Chloroherpeton thalassium (strain ATCC 35110 / GB-78)</name>
    <dbReference type="NCBI Taxonomy" id="517418"/>
    <lineage>
        <taxon>Bacteria</taxon>
        <taxon>Pseudomonadati</taxon>
        <taxon>Chlorobiota</taxon>
        <taxon>Chlorobiia</taxon>
        <taxon>Chlorobiales</taxon>
        <taxon>Chloroherpetonaceae</taxon>
        <taxon>Chloroherpeton</taxon>
    </lineage>
</organism>
<dbReference type="SUPFAM" id="SSF53335">
    <property type="entry name" value="S-adenosyl-L-methionine-dependent methyltransferases"/>
    <property type="match status" value="1"/>
</dbReference>
<dbReference type="eggNOG" id="COG2226">
    <property type="taxonomic scope" value="Bacteria"/>
</dbReference>
<dbReference type="AlphaFoldDB" id="B3QXE7"/>
<dbReference type="PANTHER" id="PTHR44942:SF4">
    <property type="entry name" value="METHYLTRANSFERASE TYPE 11 DOMAIN-CONTAINING PROTEIN"/>
    <property type="match status" value="1"/>
</dbReference>
<dbReference type="STRING" id="517418.Ctha_0956"/>
<dbReference type="OrthoDB" id="9770553at2"/>
<dbReference type="GO" id="GO:0032259">
    <property type="term" value="P:methylation"/>
    <property type="evidence" value="ECO:0007669"/>
    <property type="project" value="UniProtKB-KW"/>
</dbReference>
<dbReference type="InterPro" id="IPR013216">
    <property type="entry name" value="Methyltransf_11"/>
</dbReference>
<evidence type="ECO:0000256" key="2">
    <source>
        <dbReference type="ARBA" id="ARBA00022603"/>
    </source>
</evidence>
<dbReference type="HOGENOM" id="CLU_088165_0_0_10"/>